<proteinExistence type="predicted"/>
<dbReference type="EMBL" id="AB853026">
    <property type="protein sequence ID" value="BAO18979.1"/>
    <property type="molecule type" value="Genomic_DNA"/>
</dbReference>
<protein>
    <submittedName>
        <fullName evidence="1">Uncharacterized protein</fullName>
    </submittedName>
</protein>
<name>V5YP05_9BURK</name>
<reference evidence="1" key="2">
    <citation type="submission" date="2024-06" db="EMBL/GenBank/DDBJ databases">
        <authorList>
            <person name="Sakai Y."/>
            <person name="Fujii T."/>
        </authorList>
    </citation>
    <scope>NUCLEOTIDE SEQUENCE</scope>
    <source>
        <strain evidence="1">M701</strain>
        <plasmid evidence="1">pM7012</plasmid>
    </source>
</reference>
<organism evidence="1">
    <name type="scientific">Burkholderia sp. M701</name>
    <dbReference type="NCBI Taxonomy" id="326454"/>
    <lineage>
        <taxon>Bacteria</taxon>
        <taxon>Pseudomonadati</taxon>
        <taxon>Pseudomonadota</taxon>
        <taxon>Betaproteobacteria</taxon>
        <taxon>Burkholderiales</taxon>
        <taxon>Burkholderiaceae</taxon>
        <taxon>Burkholderia</taxon>
    </lineage>
</organism>
<evidence type="ECO:0000313" key="1">
    <source>
        <dbReference type="EMBL" id="BAO18979.1"/>
    </source>
</evidence>
<accession>V5YP05</accession>
<reference evidence="1" key="1">
    <citation type="journal article" date="2014" name="Microbiology">
        <title>A 2,4-dichlorophenoxyacetic acid degradation plasmid pM7012 discloses distribution of an unclassified megaplasmid group across bacterial species.</title>
        <authorList>
            <person name="Sakai Y."/>
            <person name="Ogawa N."/>
            <person name="Shimomura Y."/>
            <person name="Fujii T."/>
        </authorList>
    </citation>
    <scope>NUCLEOTIDE SEQUENCE</scope>
    <source>
        <strain evidence="1">M701</strain>
    </source>
</reference>
<dbReference type="AlphaFoldDB" id="V5YP05"/>
<keyword evidence="1" id="KW-0614">Plasmid</keyword>
<dbReference type="RefSeq" id="WP_023842522.1">
    <property type="nucleotide sequence ID" value="NC_022995.1"/>
</dbReference>
<geneLocation type="plasmid" evidence="1">
    <name>pM7012</name>
</geneLocation>
<sequence length="289" mass="32050">MTTQMYKGSLGKHDWAIGDRCGDGYLVFVDDRPLSYRNTLEEAIGLSFHIIARLKAAGDYRLNDKPAGFSPPEFKTLRVGYHSLVELYALWDVFRNVKTSEYGVYIDAPFLYFRKGTAVRDIERWFEGRNSRFNVDDVKKGNHLLDAAQLEADFDLTVFGREESAAEKKPLIMPISLVGKILISKDKFGDVRAGLSINDGVFFTGQTTERSAYSLTQEEVDFVVDLNALIEEATQAALNAGCLTVQEAVGVDSGDLAGVFFSGSVNKEAIAHKFAEYILAELTEKATAD</sequence>